<comment type="caution">
    <text evidence="2">The sequence shown here is derived from an EMBL/GenBank/DDBJ whole genome shotgun (WGS) entry which is preliminary data.</text>
</comment>
<evidence type="ECO:0000313" key="5">
    <source>
        <dbReference type="Proteomes" id="UP000297918"/>
    </source>
</evidence>
<dbReference type="EMBL" id="RQFL01000007">
    <property type="protein sequence ID" value="TGK94700.1"/>
    <property type="molecule type" value="Genomic_DNA"/>
</dbReference>
<reference evidence="2 4" key="2">
    <citation type="journal article" date="2019" name="PLoS Negl. Trop. Dis.">
        <title>Revisiting the worldwide diversity of Leptospira species in the environment.</title>
        <authorList>
            <person name="Vincent A.T."/>
            <person name="Schiettekatte O."/>
            <person name="Bourhy P."/>
            <person name="Veyrier F.J."/>
            <person name="Picardeau M."/>
        </authorList>
    </citation>
    <scope>NUCLEOTIDE SEQUENCE [LARGE SCALE GENOMIC DNA]</scope>
    <source>
        <strain evidence="2 4">201800280</strain>
        <strain evidence="3">201800281</strain>
    </source>
</reference>
<reference evidence="3" key="1">
    <citation type="submission" date="2018-10" db="EMBL/GenBank/DDBJ databases">
        <authorList>
            <person name="Vincent A.T."/>
            <person name="Schiettekatte O."/>
            <person name="Bourhy P."/>
            <person name="Veyrier F.J."/>
            <person name="Picardeau M."/>
        </authorList>
    </citation>
    <scope>NUCLEOTIDE SEQUENCE</scope>
    <source>
        <strain evidence="3">201800281</strain>
    </source>
</reference>
<evidence type="ECO:0000313" key="2">
    <source>
        <dbReference type="EMBL" id="TGK85802.1"/>
    </source>
</evidence>
<proteinExistence type="predicted"/>
<keyword evidence="1" id="KW-0732">Signal</keyword>
<gene>
    <name evidence="2" type="ORF">EHQ23_14350</name>
    <name evidence="3" type="ORF">EHQ26_01780</name>
</gene>
<evidence type="ECO:0000313" key="3">
    <source>
        <dbReference type="EMBL" id="TGK94700.1"/>
    </source>
</evidence>
<accession>A0A4V3JLS4</accession>
<keyword evidence="5" id="KW-1185">Reference proteome</keyword>
<dbReference type="EMBL" id="RQFM01000022">
    <property type="protein sequence ID" value="TGK85802.1"/>
    <property type="molecule type" value="Genomic_DNA"/>
</dbReference>
<dbReference type="OrthoDB" id="343977at2"/>
<dbReference type="Proteomes" id="UP000297394">
    <property type="component" value="Unassembled WGS sequence"/>
</dbReference>
<dbReference type="AlphaFoldDB" id="A0A4V3JLS4"/>
<name>A0A4V3JLS4_9LEPT</name>
<feature type="chain" id="PRO_5043199023" evidence="1">
    <location>
        <begin position="22"/>
        <end position="297"/>
    </location>
</feature>
<feature type="signal peptide" evidence="1">
    <location>
        <begin position="1"/>
        <end position="21"/>
    </location>
</feature>
<organism evidence="2 4">
    <name type="scientific">Leptospira bourretii</name>
    <dbReference type="NCBI Taxonomy" id="2484962"/>
    <lineage>
        <taxon>Bacteria</taxon>
        <taxon>Pseudomonadati</taxon>
        <taxon>Spirochaetota</taxon>
        <taxon>Spirochaetia</taxon>
        <taxon>Leptospirales</taxon>
        <taxon>Leptospiraceae</taxon>
        <taxon>Leptospira</taxon>
    </lineage>
</organism>
<dbReference type="Proteomes" id="UP000297918">
    <property type="component" value="Unassembled WGS sequence"/>
</dbReference>
<dbReference type="RefSeq" id="WP_135747030.1">
    <property type="nucleotide sequence ID" value="NZ_RQFL01000007.1"/>
</dbReference>
<protein>
    <submittedName>
        <fullName evidence="2">Uncharacterized protein</fullName>
    </submittedName>
</protein>
<evidence type="ECO:0000256" key="1">
    <source>
        <dbReference type="SAM" id="SignalP"/>
    </source>
</evidence>
<evidence type="ECO:0000313" key="4">
    <source>
        <dbReference type="Proteomes" id="UP000297394"/>
    </source>
</evidence>
<sequence length="297" mass="34515">MKQKLFIPLFSLFLCSTQIFAQLKPELENEWIQSKSLGPIIDKSSIRWNFLAEVKVDNLESIQGYEVKWPEKTKYISESEKINLGTISLFSEPLTEKEYRWIYELGNTSLFFTFEIINTKGEKKHLNVPINFSEKTKESLRLFMEKNLNVKKEPIKTAFLRNLDGRRWYVGNSGENEEQVLIEMIPEGTQIETWTEIYRLNLLKTIGSSNRTAFMNAVKESLSENCPSLIFNTILETNNEIIYEWSHNGCNGWPASTEITRMITGPSNSTMFTFAYKKGSLPISLREIYLTILEKEK</sequence>